<dbReference type="InterPro" id="IPR039421">
    <property type="entry name" value="Type_1_exporter"/>
</dbReference>
<dbReference type="PROSITE" id="PS00211">
    <property type="entry name" value="ABC_TRANSPORTER_1"/>
    <property type="match status" value="1"/>
</dbReference>
<feature type="transmembrane region" description="Helical" evidence="5">
    <location>
        <begin position="129"/>
        <end position="152"/>
    </location>
</feature>
<dbReference type="GO" id="GO:0005524">
    <property type="term" value="F:ATP binding"/>
    <property type="evidence" value="ECO:0007669"/>
    <property type="project" value="UniProtKB-KW"/>
</dbReference>
<comment type="caution">
    <text evidence="8">The sequence shown here is derived from an EMBL/GenBank/DDBJ whole genome shotgun (WGS) entry which is preliminary data.</text>
</comment>
<name>A0A4Y3WNZ1_9PSEU</name>
<dbReference type="Gene3D" id="3.40.50.300">
    <property type="entry name" value="P-loop containing nucleotide triphosphate hydrolases"/>
    <property type="match status" value="1"/>
</dbReference>
<dbReference type="SUPFAM" id="SSF90123">
    <property type="entry name" value="ABC transporter transmembrane region"/>
    <property type="match status" value="1"/>
</dbReference>
<accession>A0A4Y3WNZ1</accession>
<proteinExistence type="predicted"/>
<organism evidence="8 9">
    <name type="scientific">Pseudonocardia hydrocarbonoxydans</name>
    <dbReference type="NCBI Taxonomy" id="76726"/>
    <lineage>
        <taxon>Bacteria</taxon>
        <taxon>Bacillati</taxon>
        <taxon>Actinomycetota</taxon>
        <taxon>Actinomycetes</taxon>
        <taxon>Pseudonocardiales</taxon>
        <taxon>Pseudonocardiaceae</taxon>
        <taxon>Pseudonocardia</taxon>
    </lineage>
</organism>
<feature type="transmembrane region" description="Helical" evidence="5">
    <location>
        <begin position="244"/>
        <end position="264"/>
    </location>
</feature>
<feature type="domain" description="ABC transmembrane type-1" evidence="7">
    <location>
        <begin position="24"/>
        <end position="303"/>
    </location>
</feature>
<dbReference type="PROSITE" id="PS50929">
    <property type="entry name" value="ABC_TM1F"/>
    <property type="match status" value="1"/>
</dbReference>
<dbReference type="InterPro" id="IPR003439">
    <property type="entry name" value="ABC_transporter-like_ATP-bd"/>
</dbReference>
<feature type="transmembrane region" description="Helical" evidence="5">
    <location>
        <begin position="158"/>
        <end position="179"/>
    </location>
</feature>
<gene>
    <name evidence="8" type="ORF">PHY01_18620</name>
</gene>
<comment type="subcellular location">
    <subcellularLocation>
        <location evidence="1">Cell membrane</location>
        <topology evidence="1">Multi-pass membrane protein</topology>
    </subcellularLocation>
</comment>
<evidence type="ECO:0000259" key="6">
    <source>
        <dbReference type="PROSITE" id="PS50893"/>
    </source>
</evidence>
<dbReference type="PANTHER" id="PTHR43394:SF1">
    <property type="entry name" value="ATP-BINDING CASSETTE SUB-FAMILY B MEMBER 10, MITOCHONDRIAL"/>
    <property type="match status" value="1"/>
</dbReference>
<keyword evidence="8" id="KW-0547">Nucleotide-binding</keyword>
<dbReference type="GO" id="GO:0015421">
    <property type="term" value="F:ABC-type oligopeptide transporter activity"/>
    <property type="evidence" value="ECO:0007669"/>
    <property type="project" value="TreeGrafter"/>
</dbReference>
<dbReference type="RefSeq" id="WP_246085798.1">
    <property type="nucleotide sequence ID" value="NZ_BJNG01000015.1"/>
</dbReference>
<keyword evidence="3 5" id="KW-1133">Transmembrane helix</keyword>
<dbReference type="SUPFAM" id="SSF52540">
    <property type="entry name" value="P-loop containing nucleoside triphosphate hydrolases"/>
    <property type="match status" value="1"/>
</dbReference>
<evidence type="ECO:0000256" key="4">
    <source>
        <dbReference type="ARBA" id="ARBA00023136"/>
    </source>
</evidence>
<dbReference type="InterPro" id="IPR036640">
    <property type="entry name" value="ABC1_TM_sf"/>
</dbReference>
<evidence type="ECO:0000259" key="7">
    <source>
        <dbReference type="PROSITE" id="PS50929"/>
    </source>
</evidence>
<evidence type="ECO:0000313" key="9">
    <source>
        <dbReference type="Proteomes" id="UP000320338"/>
    </source>
</evidence>
<dbReference type="EMBL" id="BJNG01000015">
    <property type="protein sequence ID" value="GEC19579.1"/>
    <property type="molecule type" value="Genomic_DNA"/>
</dbReference>
<evidence type="ECO:0000256" key="5">
    <source>
        <dbReference type="SAM" id="Phobius"/>
    </source>
</evidence>
<dbReference type="GO" id="GO:0016887">
    <property type="term" value="F:ATP hydrolysis activity"/>
    <property type="evidence" value="ECO:0007669"/>
    <property type="project" value="InterPro"/>
</dbReference>
<feature type="domain" description="ABC transporter" evidence="6">
    <location>
        <begin position="321"/>
        <end position="542"/>
    </location>
</feature>
<feature type="transmembrane region" description="Helical" evidence="5">
    <location>
        <begin position="60"/>
        <end position="84"/>
    </location>
</feature>
<keyword evidence="2 5" id="KW-0812">Transmembrane</keyword>
<keyword evidence="9" id="KW-1185">Reference proteome</keyword>
<dbReference type="Proteomes" id="UP000320338">
    <property type="component" value="Unassembled WGS sequence"/>
</dbReference>
<dbReference type="InterPro" id="IPR027417">
    <property type="entry name" value="P-loop_NTPase"/>
</dbReference>
<dbReference type="AlphaFoldDB" id="A0A4Y3WNZ1"/>
<dbReference type="Pfam" id="PF00005">
    <property type="entry name" value="ABC_tran"/>
    <property type="match status" value="1"/>
</dbReference>
<dbReference type="GO" id="GO:0005886">
    <property type="term" value="C:plasma membrane"/>
    <property type="evidence" value="ECO:0007669"/>
    <property type="project" value="UniProtKB-SubCell"/>
</dbReference>
<evidence type="ECO:0000256" key="3">
    <source>
        <dbReference type="ARBA" id="ARBA00022989"/>
    </source>
</evidence>
<dbReference type="Gene3D" id="1.20.1560.10">
    <property type="entry name" value="ABC transporter type 1, transmembrane domain"/>
    <property type="match status" value="1"/>
</dbReference>
<evidence type="ECO:0000256" key="1">
    <source>
        <dbReference type="ARBA" id="ARBA00004651"/>
    </source>
</evidence>
<evidence type="ECO:0000256" key="2">
    <source>
        <dbReference type="ARBA" id="ARBA00022692"/>
    </source>
</evidence>
<dbReference type="PROSITE" id="PS50893">
    <property type="entry name" value="ABC_TRANSPORTER_2"/>
    <property type="match status" value="1"/>
</dbReference>
<reference evidence="8 9" key="1">
    <citation type="submission" date="2019-06" db="EMBL/GenBank/DDBJ databases">
        <title>Whole genome shotgun sequence of Pseudonocardia hydrocarbonoxydans NBRC 14498.</title>
        <authorList>
            <person name="Hosoyama A."/>
            <person name="Uohara A."/>
            <person name="Ohji S."/>
            <person name="Ichikawa N."/>
        </authorList>
    </citation>
    <scope>NUCLEOTIDE SEQUENCE [LARGE SCALE GENOMIC DNA]</scope>
    <source>
        <strain evidence="8 9">NBRC 14498</strain>
    </source>
</reference>
<keyword evidence="8" id="KW-0067">ATP-binding</keyword>
<dbReference type="InterPro" id="IPR017871">
    <property type="entry name" value="ABC_transporter-like_CS"/>
</dbReference>
<dbReference type="PANTHER" id="PTHR43394">
    <property type="entry name" value="ATP-DEPENDENT PERMEASE MDL1, MITOCHONDRIAL"/>
    <property type="match status" value="1"/>
</dbReference>
<protein>
    <submittedName>
        <fullName evidence="8">Multidrug ABC transporter ATP-binding protein</fullName>
    </submittedName>
</protein>
<sequence length="542" mass="53657">MPPAPITAGSVLRGAARGRRRDVVAASLLVAGHQLSEAAVPVVVGVVIDLAVSTGDGTALLGGLGAVAAVFVVLATCAYFGYWLTVSTEKESAHAMRLDVAGRVLHPAGGAPGRSGELVSLAGSDADRAGLVCAAIVVGTAALAALVGGAVVLVSASLLLGLVVLAGVPLVLVASRLLAAPLVGRAEAEQATLAAATGVATDLVTGLRVVKGIGAEDAADAAYRRASRTALAARLSAVRFEGGYGAATGVITGVFLVVVAWVGGRLALDGTISVGELVAAVGLAQFLIGPLERLTGVGPLLAGARGSAARVAALLAAPPAVRAGTARLPADPAGALRVGPVEVAAGEHVGVVTLSPADAAALLDVLARDRDADDLVLDGADLAAVDLDDARRAVLVDRHDSALFEGTVGDNTGTDAAALAAAGADDVLDALPGGLAAELTERGRTLSGGQRQRLVLARALAAHAPVLVLHDPTTAVDAATEHRIAAGLSALRSGRTTLLLTSSPALLARCTRVLLVHEGAVVATGTHTELAADPRYRAAVLS</sequence>
<evidence type="ECO:0000313" key="8">
    <source>
        <dbReference type="EMBL" id="GEC19579.1"/>
    </source>
</evidence>
<dbReference type="InterPro" id="IPR011527">
    <property type="entry name" value="ABC1_TM_dom"/>
</dbReference>
<keyword evidence="4 5" id="KW-0472">Membrane</keyword>
<dbReference type="Pfam" id="PF00664">
    <property type="entry name" value="ABC_membrane"/>
    <property type="match status" value="1"/>
</dbReference>